<dbReference type="EMBL" id="JBJDQH010000005">
    <property type="protein sequence ID" value="MFK4266352.1"/>
    <property type="molecule type" value="Genomic_DNA"/>
</dbReference>
<dbReference type="InterPro" id="IPR036291">
    <property type="entry name" value="NAD(P)-bd_dom_sf"/>
</dbReference>
<organism evidence="3 4">
    <name type="scientific">Streptomyces milbemycinicus</name>
    <dbReference type="NCBI Taxonomy" id="476552"/>
    <lineage>
        <taxon>Bacteria</taxon>
        <taxon>Bacillati</taxon>
        <taxon>Actinomycetota</taxon>
        <taxon>Actinomycetes</taxon>
        <taxon>Kitasatosporales</taxon>
        <taxon>Streptomycetaceae</taxon>
        <taxon>Streptomyces</taxon>
    </lineage>
</organism>
<feature type="compositionally biased region" description="Basic and acidic residues" evidence="1">
    <location>
        <begin position="121"/>
        <end position="132"/>
    </location>
</feature>
<dbReference type="RefSeq" id="WP_404746440.1">
    <property type="nucleotide sequence ID" value="NZ_JBJDQH010000005.1"/>
</dbReference>
<dbReference type="Gene3D" id="3.40.50.720">
    <property type="entry name" value="NAD(P)-binding Rossmann-like Domain"/>
    <property type="match status" value="1"/>
</dbReference>
<feature type="domain" description="NAD-dependent epimerase/dehydratase" evidence="2">
    <location>
        <begin position="12"/>
        <end position="217"/>
    </location>
</feature>
<evidence type="ECO:0000313" key="3">
    <source>
        <dbReference type="EMBL" id="MFK4266352.1"/>
    </source>
</evidence>
<evidence type="ECO:0000313" key="4">
    <source>
        <dbReference type="Proteomes" id="UP001620295"/>
    </source>
</evidence>
<dbReference type="SUPFAM" id="SSF51735">
    <property type="entry name" value="NAD(P)-binding Rossmann-fold domains"/>
    <property type="match status" value="1"/>
</dbReference>
<dbReference type="InterPro" id="IPR050177">
    <property type="entry name" value="Lipid_A_modif_metabolic_enz"/>
</dbReference>
<dbReference type="PANTHER" id="PTHR43245">
    <property type="entry name" value="BIFUNCTIONAL POLYMYXIN RESISTANCE PROTEIN ARNA"/>
    <property type="match status" value="1"/>
</dbReference>
<name>A0ABW8LKD5_9ACTN</name>
<reference evidence="3 4" key="1">
    <citation type="submission" date="2024-11" db="EMBL/GenBank/DDBJ databases">
        <title>The Natural Products Discovery Center: Release of the First 8490 Sequenced Strains for Exploring Actinobacteria Biosynthetic Diversity.</title>
        <authorList>
            <person name="Kalkreuter E."/>
            <person name="Kautsar S.A."/>
            <person name="Yang D."/>
            <person name="Bader C.D."/>
            <person name="Teijaro C.N."/>
            <person name="Fluegel L."/>
            <person name="Davis C.M."/>
            <person name="Simpson J.R."/>
            <person name="Lauterbach L."/>
            <person name="Steele A.D."/>
            <person name="Gui C."/>
            <person name="Meng S."/>
            <person name="Li G."/>
            <person name="Viehrig K."/>
            <person name="Ye F."/>
            <person name="Su P."/>
            <person name="Kiefer A.F."/>
            <person name="Nichols A."/>
            <person name="Cepeda A.J."/>
            <person name="Yan W."/>
            <person name="Fan B."/>
            <person name="Jiang Y."/>
            <person name="Adhikari A."/>
            <person name="Zheng C.-J."/>
            <person name="Schuster L."/>
            <person name="Cowan T.M."/>
            <person name="Smanski M.J."/>
            <person name="Chevrette M.G."/>
            <person name="De Carvalho L.P.S."/>
            <person name="Shen B."/>
        </authorList>
    </citation>
    <scope>NUCLEOTIDE SEQUENCE [LARGE SCALE GENOMIC DNA]</scope>
    <source>
        <strain evidence="3 4">NPDC020863</strain>
    </source>
</reference>
<protein>
    <submittedName>
        <fullName evidence="3">NAD-dependent epimerase/dehydratase family protein</fullName>
    </submittedName>
</protein>
<evidence type="ECO:0000259" key="2">
    <source>
        <dbReference type="Pfam" id="PF01370"/>
    </source>
</evidence>
<comment type="caution">
    <text evidence="3">The sequence shown here is derived from an EMBL/GenBank/DDBJ whole genome shotgun (WGS) entry which is preliminary data.</text>
</comment>
<feature type="region of interest" description="Disordered" evidence="1">
    <location>
        <begin position="112"/>
        <end position="137"/>
    </location>
</feature>
<evidence type="ECO:0000256" key="1">
    <source>
        <dbReference type="SAM" id="MobiDB-lite"/>
    </source>
</evidence>
<dbReference type="Pfam" id="PF01370">
    <property type="entry name" value="Epimerase"/>
    <property type="match status" value="1"/>
</dbReference>
<gene>
    <name evidence="3" type="ORF">ACI2L5_15615</name>
</gene>
<keyword evidence="4" id="KW-1185">Reference proteome</keyword>
<dbReference type="PANTHER" id="PTHR43245:SF13">
    <property type="entry name" value="UDP-D-APIOSE_UDP-D-XYLOSE SYNTHASE 2"/>
    <property type="match status" value="1"/>
</dbReference>
<dbReference type="InterPro" id="IPR001509">
    <property type="entry name" value="Epimerase_deHydtase"/>
</dbReference>
<accession>A0ABW8LKD5</accession>
<proteinExistence type="predicted"/>
<sequence>MRRQLLSGAMRILVLGGTSFVGRAIVDDALHAGAEVTLFGRGRTGSELFTDVPRRIGDRDTGDYTALRDGRWDAVVDVSGYVPRHVGQAMETLGDRVGRYLFISSQAVYARTGVEPGSDEDTPRRPPVRDTEELTEETYGPLKVACEDDVVARYGSRATIVRPGKVAGPHDVQDGLTYWVRRAARGGRVALPGSPLQPVQVIDSRDLARLVVQLLMDDRPGAFHAVGPAEPTTIADLINTCARVAGSQVEVVPVPTEAVPPFFPLIRAESMWSTQQRSPARARAAGMPATPLAVTIADVLAWDRERGEPPLRRGLSPEEEAKLLAGRHGASLVHPTHRTA</sequence>
<dbReference type="Proteomes" id="UP001620295">
    <property type="component" value="Unassembled WGS sequence"/>
</dbReference>